<dbReference type="Gene3D" id="3.50.50.100">
    <property type="match status" value="1"/>
</dbReference>
<evidence type="ECO:0000256" key="5">
    <source>
        <dbReference type="ARBA" id="ARBA00023002"/>
    </source>
</evidence>
<dbReference type="InterPro" id="IPR036188">
    <property type="entry name" value="FAD/NAD-bd_sf"/>
</dbReference>
<sequence>MKTIILAGGGHSHLSILKKMASNSIPDTKWILISSNKYQYYSGMFSGYIEGLYSIDDMRIDLSQLAKQANCLFYDASISKIDATAKQVITDDGQLFSYDYLSLDIGSHTNNPSINGLTQFQSSLKPAHHFPTHAKKLRDAANVVIIGSGAAACEMVLSLQAWKDRQNKKNGLISLIHSNDLLGKNGKRTSQLATSIINKNKIQHYEYERAEEVTEHHVITDKGKRIPYDEVVFLGGGSAPDMLKHSGLAVNKDGFLLVNSSLQSIDNPYVFGAGDCVSLVTHPHLEKNGVHAVRQGPFLWDNLRAALMKTPFVNYSPQKKSMAILSTGNKEALLIYGKIALQGKWAWRLKDRIDRKFIEKYK</sequence>
<organism evidence="7 8">
    <name type="scientific">Jeotgalibacillus marinus</name>
    <dbReference type="NCBI Taxonomy" id="86667"/>
    <lineage>
        <taxon>Bacteria</taxon>
        <taxon>Bacillati</taxon>
        <taxon>Bacillota</taxon>
        <taxon>Bacilli</taxon>
        <taxon>Bacillales</taxon>
        <taxon>Caryophanaceae</taxon>
        <taxon>Jeotgalibacillus</taxon>
    </lineage>
</organism>
<dbReference type="PANTHER" id="PTHR42913:SF9">
    <property type="entry name" value="SLR1591 PROTEIN"/>
    <property type="match status" value="1"/>
</dbReference>
<dbReference type="InterPro" id="IPR017584">
    <property type="entry name" value="Pyridine_nucleo_diS_OxRdtase_N"/>
</dbReference>
<comment type="similarity">
    <text evidence="2">Belongs to the NADH dehydrogenase family.</text>
</comment>
<feature type="domain" description="FAD/NAD(P)-binding" evidence="6">
    <location>
        <begin position="68"/>
        <end position="295"/>
    </location>
</feature>
<keyword evidence="4" id="KW-0274">FAD</keyword>
<evidence type="ECO:0000256" key="3">
    <source>
        <dbReference type="ARBA" id="ARBA00022630"/>
    </source>
</evidence>
<evidence type="ECO:0000313" key="7">
    <source>
        <dbReference type="EMBL" id="MEW9503043.1"/>
    </source>
</evidence>
<accession>A0ABV3Q6S0</accession>
<dbReference type="RefSeq" id="WP_367780532.1">
    <property type="nucleotide sequence ID" value="NZ_JBFMIA010000021.1"/>
</dbReference>
<proteinExistence type="inferred from homology"/>
<keyword evidence="5" id="KW-0560">Oxidoreductase</keyword>
<dbReference type="PANTHER" id="PTHR42913">
    <property type="entry name" value="APOPTOSIS-INDUCING FACTOR 1"/>
    <property type="match status" value="1"/>
</dbReference>
<dbReference type="NCBIfam" id="TIGR03169">
    <property type="entry name" value="Nterm_to_SelD"/>
    <property type="match status" value="1"/>
</dbReference>
<dbReference type="Proteomes" id="UP001556040">
    <property type="component" value="Unassembled WGS sequence"/>
</dbReference>
<dbReference type="SUPFAM" id="SSF51905">
    <property type="entry name" value="FAD/NAD(P)-binding domain"/>
    <property type="match status" value="2"/>
</dbReference>
<dbReference type="InterPro" id="IPR051169">
    <property type="entry name" value="NADH-Q_oxidoreductase"/>
</dbReference>
<dbReference type="Pfam" id="PF07992">
    <property type="entry name" value="Pyr_redox_2"/>
    <property type="match status" value="1"/>
</dbReference>
<keyword evidence="3" id="KW-0285">Flavoprotein</keyword>
<keyword evidence="8" id="KW-1185">Reference proteome</keyword>
<dbReference type="InterPro" id="IPR023753">
    <property type="entry name" value="FAD/NAD-binding_dom"/>
</dbReference>
<evidence type="ECO:0000256" key="2">
    <source>
        <dbReference type="ARBA" id="ARBA00005272"/>
    </source>
</evidence>
<gene>
    <name evidence="7" type="ORF">AB1471_14725</name>
</gene>
<evidence type="ECO:0000256" key="4">
    <source>
        <dbReference type="ARBA" id="ARBA00022827"/>
    </source>
</evidence>
<evidence type="ECO:0000259" key="6">
    <source>
        <dbReference type="Pfam" id="PF07992"/>
    </source>
</evidence>
<dbReference type="EMBL" id="JBFMIA010000021">
    <property type="protein sequence ID" value="MEW9503043.1"/>
    <property type="molecule type" value="Genomic_DNA"/>
</dbReference>
<name>A0ABV3Q6S0_9BACL</name>
<evidence type="ECO:0000256" key="1">
    <source>
        <dbReference type="ARBA" id="ARBA00001974"/>
    </source>
</evidence>
<comment type="cofactor">
    <cofactor evidence="1">
        <name>FAD</name>
        <dbReference type="ChEBI" id="CHEBI:57692"/>
    </cofactor>
</comment>
<protein>
    <submittedName>
        <fullName evidence="7">FAD-dependent oxidoreductase</fullName>
    </submittedName>
</protein>
<reference evidence="7 8" key="1">
    <citation type="journal article" date="1979" name="Int. J. Syst. Evol. Microbiol.">
        <title>Bacillus globisporus subsp. marinus subsp. nov.</title>
        <authorList>
            <person name="Liu H."/>
        </authorList>
    </citation>
    <scope>NUCLEOTIDE SEQUENCE [LARGE SCALE GENOMIC DNA]</scope>
    <source>
        <strain evidence="7 8">DSM 1297</strain>
    </source>
</reference>
<evidence type="ECO:0000313" key="8">
    <source>
        <dbReference type="Proteomes" id="UP001556040"/>
    </source>
</evidence>
<comment type="caution">
    <text evidence="7">The sequence shown here is derived from an EMBL/GenBank/DDBJ whole genome shotgun (WGS) entry which is preliminary data.</text>
</comment>